<dbReference type="OMA" id="NNCDAAY"/>
<dbReference type="FunCoup" id="A0A067QUB9">
    <property type="interactions" value="21"/>
</dbReference>
<dbReference type="GO" id="GO:0005576">
    <property type="term" value="C:extracellular region"/>
    <property type="evidence" value="ECO:0007669"/>
    <property type="project" value="UniProtKB-SubCell"/>
</dbReference>
<protein>
    <submittedName>
        <fullName evidence="5">General odorant-binding protein 19a</fullName>
    </submittedName>
</protein>
<evidence type="ECO:0000256" key="3">
    <source>
        <dbReference type="ARBA" id="ARBA00022525"/>
    </source>
</evidence>
<dbReference type="EMBL" id="KK852929">
    <property type="protein sequence ID" value="KDR13655.1"/>
    <property type="molecule type" value="Genomic_DNA"/>
</dbReference>
<keyword evidence="4" id="KW-0732">Signal</keyword>
<comment type="similarity">
    <text evidence="2">Belongs to the PBP/GOBP family.</text>
</comment>
<keyword evidence="6" id="KW-1185">Reference proteome</keyword>
<comment type="subcellular location">
    <subcellularLocation>
        <location evidence="1">Secreted</location>
    </subcellularLocation>
</comment>
<proteinExistence type="inferred from homology"/>
<dbReference type="GO" id="GO:0035275">
    <property type="term" value="F:dibutyl phthalate binding"/>
    <property type="evidence" value="ECO:0007669"/>
    <property type="project" value="TreeGrafter"/>
</dbReference>
<dbReference type="eggNOG" id="ENOG502SA47">
    <property type="taxonomic scope" value="Eukaryota"/>
</dbReference>
<dbReference type="GO" id="GO:0042048">
    <property type="term" value="P:olfactory behavior"/>
    <property type="evidence" value="ECO:0007669"/>
    <property type="project" value="TreeGrafter"/>
</dbReference>
<reference evidence="5 6" key="1">
    <citation type="journal article" date="2014" name="Nat. Commun.">
        <title>Molecular traces of alternative social organization in a termite genome.</title>
        <authorList>
            <person name="Terrapon N."/>
            <person name="Li C."/>
            <person name="Robertson H.M."/>
            <person name="Ji L."/>
            <person name="Meng X."/>
            <person name="Booth W."/>
            <person name="Chen Z."/>
            <person name="Childers C.P."/>
            <person name="Glastad K.M."/>
            <person name="Gokhale K."/>
            <person name="Gowin J."/>
            <person name="Gronenberg W."/>
            <person name="Hermansen R.A."/>
            <person name="Hu H."/>
            <person name="Hunt B.G."/>
            <person name="Huylmans A.K."/>
            <person name="Khalil S.M."/>
            <person name="Mitchell R.D."/>
            <person name="Munoz-Torres M.C."/>
            <person name="Mustard J.A."/>
            <person name="Pan H."/>
            <person name="Reese J.T."/>
            <person name="Scharf M.E."/>
            <person name="Sun F."/>
            <person name="Vogel H."/>
            <person name="Xiao J."/>
            <person name="Yang W."/>
            <person name="Yang Z."/>
            <person name="Yang Z."/>
            <person name="Zhou J."/>
            <person name="Zhu J."/>
            <person name="Brent C.S."/>
            <person name="Elsik C.G."/>
            <person name="Goodisman M.A."/>
            <person name="Liberles D.A."/>
            <person name="Roe R.M."/>
            <person name="Vargo E.L."/>
            <person name="Vilcinskas A."/>
            <person name="Wang J."/>
            <person name="Bornberg-Bauer E."/>
            <person name="Korb J."/>
            <person name="Zhang G."/>
            <person name="Liebig J."/>
        </authorList>
    </citation>
    <scope>NUCLEOTIDE SEQUENCE [LARGE SCALE GENOMIC DNA]</scope>
    <source>
        <tissue evidence="5">Whole organism</tissue>
    </source>
</reference>
<dbReference type="AlphaFoldDB" id="A0A067QUB9"/>
<dbReference type="InterPro" id="IPR036728">
    <property type="entry name" value="PBP_GOBP_sf"/>
</dbReference>
<dbReference type="PANTHER" id="PTHR21364:SF2">
    <property type="entry name" value="GENERAL ODORANT-BINDING PROTEIN 19A"/>
    <property type="match status" value="1"/>
</dbReference>
<evidence type="ECO:0000256" key="2">
    <source>
        <dbReference type="ARBA" id="ARBA00008098"/>
    </source>
</evidence>
<dbReference type="GO" id="GO:0007608">
    <property type="term" value="P:sensory perception of smell"/>
    <property type="evidence" value="ECO:0007669"/>
    <property type="project" value="TreeGrafter"/>
</dbReference>
<dbReference type="PANTHER" id="PTHR21364">
    <property type="entry name" value="GENERAL ODORANT-BINDING PROTEIN 19A"/>
    <property type="match status" value="1"/>
</dbReference>
<dbReference type="SMART" id="SM00708">
    <property type="entry name" value="PhBP"/>
    <property type="match status" value="1"/>
</dbReference>
<gene>
    <name evidence="5" type="ORF">L798_11988</name>
</gene>
<dbReference type="InterPro" id="IPR006170">
    <property type="entry name" value="PBP/GOBP"/>
</dbReference>
<dbReference type="Proteomes" id="UP000027135">
    <property type="component" value="Unassembled WGS sequence"/>
</dbReference>
<keyword evidence="3" id="KW-0964">Secreted</keyword>
<evidence type="ECO:0000313" key="6">
    <source>
        <dbReference type="Proteomes" id="UP000027135"/>
    </source>
</evidence>
<dbReference type="FunFam" id="1.10.238.20:FF:000001">
    <property type="entry name" value="General odorant-binding protein lush"/>
    <property type="match status" value="1"/>
</dbReference>
<evidence type="ECO:0000313" key="5">
    <source>
        <dbReference type="EMBL" id="KDR13655.1"/>
    </source>
</evidence>
<accession>A0A067QUB9</accession>
<evidence type="ECO:0000256" key="4">
    <source>
        <dbReference type="SAM" id="SignalP"/>
    </source>
</evidence>
<dbReference type="OrthoDB" id="6610259at2759"/>
<dbReference type="GO" id="GO:0005549">
    <property type="term" value="F:odorant binding"/>
    <property type="evidence" value="ECO:0007669"/>
    <property type="project" value="InterPro"/>
</dbReference>
<dbReference type="Gene3D" id="1.10.238.20">
    <property type="entry name" value="Pheromone/general odorant binding protein domain"/>
    <property type="match status" value="1"/>
</dbReference>
<dbReference type="Pfam" id="PF01395">
    <property type="entry name" value="PBP_GOBP"/>
    <property type="match status" value="1"/>
</dbReference>
<dbReference type="InParanoid" id="A0A067QUB9"/>
<evidence type="ECO:0000256" key="1">
    <source>
        <dbReference type="ARBA" id="ARBA00004613"/>
    </source>
</evidence>
<dbReference type="CDD" id="cd23992">
    <property type="entry name" value="PBP_GOBP"/>
    <property type="match status" value="1"/>
</dbReference>
<organism evidence="5 6">
    <name type="scientific">Zootermopsis nevadensis</name>
    <name type="common">Dampwood termite</name>
    <dbReference type="NCBI Taxonomy" id="136037"/>
    <lineage>
        <taxon>Eukaryota</taxon>
        <taxon>Metazoa</taxon>
        <taxon>Ecdysozoa</taxon>
        <taxon>Arthropoda</taxon>
        <taxon>Hexapoda</taxon>
        <taxon>Insecta</taxon>
        <taxon>Pterygota</taxon>
        <taxon>Neoptera</taxon>
        <taxon>Polyneoptera</taxon>
        <taxon>Dictyoptera</taxon>
        <taxon>Blattodea</taxon>
        <taxon>Blattoidea</taxon>
        <taxon>Termitoidae</taxon>
        <taxon>Termopsidae</taxon>
        <taxon>Zootermopsis</taxon>
    </lineage>
</organism>
<sequence>MGGSATLCMVTAFLVAALLGTSEALSMDQVRQAGKMMRNVCQPKSGVDQAILDAATNGQFKTDDRNFKCYIKCVMGMMQSVKGGKYNADVAIALSKRMLPDGIRERTVAAIQKCRDEWDKYDDACDSAYAVTACTAEADPEVFYFP</sequence>
<feature type="signal peptide" evidence="4">
    <location>
        <begin position="1"/>
        <end position="24"/>
    </location>
</feature>
<name>A0A067QUB9_ZOONE</name>
<dbReference type="SUPFAM" id="SSF47565">
    <property type="entry name" value="Insect pheromone/odorant-binding proteins"/>
    <property type="match status" value="1"/>
</dbReference>
<feature type="chain" id="PRO_5001647846" evidence="4">
    <location>
        <begin position="25"/>
        <end position="146"/>
    </location>
</feature>